<dbReference type="PANTHER" id="PTHR30383:SF24">
    <property type="entry name" value="THIOESTERASE 1_PROTEASE 1_LYSOPHOSPHOLIPASE L1"/>
    <property type="match status" value="1"/>
</dbReference>
<dbReference type="EMBL" id="JACADJ010000005">
    <property type="protein sequence ID" value="NWH03910.1"/>
    <property type="molecule type" value="Genomic_DNA"/>
</dbReference>
<name>A0A850SV44_9BACT</name>
<dbReference type="InterPro" id="IPR013830">
    <property type="entry name" value="SGNH_hydro"/>
</dbReference>
<dbReference type="PANTHER" id="PTHR30383">
    <property type="entry name" value="THIOESTERASE 1/PROTEASE 1/LYSOPHOSPHOLIPASE L1"/>
    <property type="match status" value="1"/>
</dbReference>
<gene>
    <name evidence="2" type="ORF">HXW94_02690</name>
</gene>
<dbReference type="InterPro" id="IPR036514">
    <property type="entry name" value="SGNH_hydro_sf"/>
</dbReference>
<dbReference type="Pfam" id="PF13472">
    <property type="entry name" value="Lipase_GDSL_2"/>
    <property type="match status" value="1"/>
</dbReference>
<organism evidence="2 3">
    <name type="scientific">Desulfobacter latus</name>
    <dbReference type="NCBI Taxonomy" id="2292"/>
    <lineage>
        <taxon>Bacteria</taxon>
        <taxon>Pseudomonadati</taxon>
        <taxon>Thermodesulfobacteriota</taxon>
        <taxon>Desulfobacteria</taxon>
        <taxon>Desulfobacterales</taxon>
        <taxon>Desulfobacteraceae</taxon>
        <taxon>Desulfobacter</taxon>
    </lineage>
</organism>
<keyword evidence="3" id="KW-1185">Reference proteome</keyword>
<protein>
    <submittedName>
        <fullName evidence="2">Arylesterase</fullName>
    </submittedName>
</protein>
<reference evidence="2 3" key="1">
    <citation type="submission" date="2020-06" db="EMBL/GenBank/DDBJ databases">
        <title>High-quality draft genome of sulfate reducer Desulfobacter latus type strain AcrS2 isolated from marine sediment.</title>
        <authorList>
            <person name="Hoppe M."/>
            <person name="Larsen C.K."/>
            <person name="Marshall I.P.G."/>
            <person name="Schramm A."/>
            <person name="Marietou A.G."/>
        </authorList>
    </citation>
    <scope>NUCLEOTIDE SEQUENCE [LARGE SCALE GENOMIC DNA]</scope>
    <source>
        <strain evidence="2 3">AcRS2</strain>
    </source>
</reference>
<proteinExistence type="predicted"/>
<evidence type="ECO:0000259" key="1">
    <source>
        <dbReference type="Pfam" id="PF13472"/>
    </source>
</evidence>
<dbReference type="RefSeq" id="WP_178365368.1">
    <property type="nucleotide sequence ID" value="NZ_JACADJ010000005.1"/>
</dbReference>
<dbReference type="Gene3D" id="3.40.50.1110">
    <property type="entry name" value="SGNH hydrolase"/>
    <property type="match status" value="1"/>
</dbReference>
<dbReference type="AlphaFoldDB" id="A0A850SV44"/>
<dbReference type="Proteomes" id="UP000553343">
    <property type="component" value="Unassembled WGS sequence"/>
</dbReference>
<dbReference type="CDD" id="cd01822">
    <property type="entry name" value="Lysophospholipase_L1_like"/>
    <property type="match status" value="1"/>
</dbReference>
<evidence type="ECO:0000313" key="2">
    <source>
        <dbReference type="EMBL" id="NWH03910.1"/>
    </source>
</evidence>
<feature type="domain" description="SGNH hydrolase-type esterase" evidence="1">
    <location>
        <begin position="36"/>
        <end position="197"/>
    </location>
</feature>
<evidence type="ECO:0000313" key="3">
    <source>
        <dbReference type="Proteomes" id="UP000553343"/>
    </source>
</evidence>
<dbReference type="SUPFAM" id="SSF52266">
    <property type="entry name" value="SGNH hydrolase"/>
    <property type="match status" value="1"/>
</dbReference>
<dbReference type="InterPro" id="IPR051532">
    <property type="entry name" value="Ester_Hydrolysis_Enzymes"/>
</dbReference>
<comment type="caution">
    <text evidence="2">The sequence shown here is derived from an EMBL/GenBank/DDBJ whole genome shotgun (WGS) entry which is preliminary data.</text>
</comment>
<accession>A0A850SV44</accession>
<sequence>MKKRYVTVLLVLMVWGGVMPGMFARAWGNPKIKILFLGDSITAGYGIAQEDAYPALLGQKLESLGIHHVEIMNGSISGSTTASALSRLKWFQKAAPDILVLALGANDGLRGLSVENMEENLGQTITFAKNNNMDVILAGMQIPPNYGPEYADAFKQVFTTLADDHGIALIPFLLEGVGGRPDMNQPDGIHPNRAGHQQIAKTVLPFILKRIQEP</sequence>
<dbReference type="GO" id="GO:0004622">
    <property type="term" value="F:phosphatidylcholine lysophospholipase activity"/>
    <property type="evidence" value="ECO:0007669"/>
    <property type="project" value="TreeGrafter"/>
</dbReference>